<reference evidence="2 3" key="1">
    <citation type="submission" date="2016-10" db="EMBL/GenBank/DDBJ databases">
        <authorList>
            <person name="de Groot N.N."/>
        </authorList>
    </citation>
    <scope>NUCLEOTIDE SEQUENCE [LARGE SCALE GENOMIC DNA]</scope>
    <source>
        <strain evidence="2 3">LMG 2247</strain>
    </source>
</reference>
<dbReference type="SUPFAM" id="SSF52266">
    <property type="entry name" value="SGNH hydrolase"/>
    <property type="match status" value="1"/>
</dbReference>
<dbReference type="Gene3D" id="3.40.50.1110">
    <property type="entry name" value="SGNH hydrolase"/>
    <property type="match status" value="1"/>
</dbReference>
<evidence type="ECO:0000313" key="2">
    <source>
        <dbReference type="EMBL" id="SDH08706.1"/>
    </source>
</evidence>
<dbReference type="RefSeq" id="WP_176860762.1">
    <property type="nucleotide sequence ID" value="NZ_FNCJ01000007.1"/>
</dbReference>
<proteinExistence type="predicted"/>
<evidence type="ECO:0000313" key="3">
    <source>
        <dbReference type="Proteomes" id="UP000199706"/>
    </source>
</evidence>
<dbReference type="AlphaFoldDB" id="A0A1G7ZJG7"/>
<feature type="domain" description="SGNH hydrolase-type esterase" evidence="1">
    <location>
        <begin position="250"/>
        <end position="421"/>
    </location>
</feature>
<dbReference type="EMBL" id="FNCJ01000007">
    <property type="protein sequence ID" value="SDH08706.1"/>
    <property type="molecule type" value="Genomic_DNA"/>
</dbReference>
<evidence type="ECO:0000259" key="1">
    <source>
        <dbReference type="Pfam" id="PF13472"/>
    </source>
</evidence>
<dbReference type="GO" id="GO:0016788">
    <property type="term" value="F:hydrolase activity, acting on ester bonds"/>
    <property type="evidence" value="ECO:0007669"/>
    <property type="project" value="UniProtKB-ARBA"/>
</dbReference>
<sequence>MEVALANVMPIMAAPPTTSLNKGSGISTVGVSAAGTGYVVGDMITLAAGTYTTAGVVEVSGIGAGGSITSAFVITPGVYQANPTNPVAQSSTTGVGTGATFTLGFNAGVMSTCANAVYWQRAVSNGTYRYTGYSIGDVTSGYLGSVANNGVATLVEWESDEAHFDIKLTGNNSLYMLFIRVNGQWQRISSAGFSTDASGAPYLLTVDWAGVFQPRSYKLVGVNTAFGGIYTNSTGSVWYPGEPRKPLALIFGDSYTYGTDASSPAAANCCIAYAALGLEVLANGIGGSGWNTTGSNAALTRVQSILSTLQVSTPQGTAVPIVPQYVQLDLGYNDAGSSMTTLSSTMVACVQAIQAAWPTTRIWVMGPATPLGTTTNLSLVRTAVMAVAAQFNFPFVDVLNFVTSANHGRYTSASDNTHPNGDAGNEYLAGRKAPLIASIL</sequence>
<dbReference type="CDD" id="cd00229">
    <property type="entry name" value="SGNH_hydrolase"/>
    <property type="match status" value="1"/>
</dbReference>
<organism evidence="2 3">
    <name type="scientific">Paraburkholderia phenazinium</name>
    <dbReference type="NCBI Taxonomy" id="60549"/>
    <lineage>
        <taxon>Bacteria</taxon>
        <taxon>Pseudomonadati</taxon>
        <taxon>Pseudomonadota</taxon>
        <taxon>Betaproteobacteria</taxon>
        <taxon>Burkholderiales</taxon>
        <taxon>Burkholderiaceae</taxon>
        <taxon>Paraburkholderia</taxon>
    </lineage>
</organism>
<dbReference type="InterPro" id="IPR036514">
    <property type="entry name" value="SGNH_hydro_sf"/>
</dbReference>
<protein>
    <submittedName>
        <fullName evidence="2">Lysophospholipase L1</fullName>
    </submittedName>
</protein>
<dbReference type="Proteomes" id="UP000199706">
    <property type="component" value="Unassembled WGS sequence"/>
</dbReference>
<accession>A0A1G7ZJG7</accession>
<gene>
    <name evidence="2" type="ORF">SAMN05216466_10752</name>
</gene>
<dbReference type="Pfam" id="PF13472">
    <property type="entry name" value="Lipase_GDSL_2"/>
    <property type="match status" value="1"/>
</dbReference>
<dbReference type="InterPro" id="IPR013830">
    <property type="entry name" value="SGNH_hydro"/>
</dbReference>
<name>A0A1G7ZJG7_9BURK</name>